<name>A0A177AYH2_9BILA</name>
<feature type="domain" description="Homeobox" evidence="10">
    <location>
        <begin position="7"/>
        <end position="67"/>
    </location>
</feature>
<dbReference type="GO" id="GO:0000978">
    <property type="term" value="F:RNA polymerase II cis-regulatory region sequence-specific DNA binding"/>
    <property type="evidence" value="ECO:0007669"/>
    <property type="project" value="TreeGrafter"/>
</dbReference>
<keyword evidence="4 7" id="KW-0371">Homeobox</keyword>
<protein>
    <recommendedName>
        <fullName evidence="10">Homeobox domain-containing protein</fullName>
    </recommendedName>
</protein>
<sequence>MHNTSGENLRRYRTAFSREQLIRLEREYYQENYVSRSKRCEIASSLNLPESTIKVWFQNRRMKDKRQKMPFMWPYTANHKNLEMLNQRRLTGLNIGNPFQNTQNFNYPQINIDPIAYQNQISNQLTLAHKQKIDKLKCQMAQNVIESKIEKYTSKTEKRKQSSSHFDESKKSKNNVTKSGIFRPFDV</sequence>
<evidence type="ECO:0000256" key="5">
    <source>
        <dbReference type="ARBA" id="ARBA00023242"/>
    </source>
</evidence>
<dbReference type="OrthoDB" id="6159439at2759"/>
<evidence type="ECO:0000256" key="8">
    <source>
        <dbReference type="RuleBase" id="RU000682"/>
    </source>
</evidence>
<dbReference type="InterPro" id="IPR020479">
    <property type="entry name" value="HD_metazoa"/>
</dbReference>
<dbReference type="PANTHER" id="PTHR46294:SF4">
    <property type="entry name" value="SEGMENTATION PROTEIN EVEN-SKIPPED"/>
    <property type="match status" value="1"/>
</dbReference>
<dbReference type="Proteomes" id="UP000078046">
    <property type="component" value="Unassembled WGS sequence"/>
</dbReference>
<dbReference type="InterPro" id="IPR017970">
    <property type="entry name" value="Homeobox_CS"/>
</dbReference>
<evidence type="ECO:0000259" key="10">
    <source>
        <dbReference type="PROSITE" id="PS50071"/>
    </source>
</evidence>
<organism evidence="11 12">
    <name type="scientific">Intoshia linei</name>
    <dbReference type="NCBI Taxonomy" id="1819745"/>
    <lineage>
        <taxon>Eukaryota</taxon>
        <taxon>Metazoa</taxon>
        <taxon>Spiralia</taxon>
        <taxon>Lophotrochozoa</taxon>
        <taxon>Mesozoa</taxon>
        <taxon>Orthonectida</taxon>
        <taxon>Rhopaluridae</taxon>
        <taxon>Intoshia</taxon>
    </lineage>
</organism>
<dbReference type="EMBL" id="LWCA01000764">
    <property type="protein sequence ID" value="OAF67026.1"/>
    <property type="molecule type" value="Genomic_DNA"/>
</dbReference>
<dbReference type="PRINTS" id="PR00024">
    <property type="entry name" value="HOMEOBOX"/>
</dbReference>
<dbReference type="GO" id="GO:0000981">
    <property type="term" value="F:DNA-binding transcription factor activity, RNA polymerase II-specific"/>
    <property type="evidence" value="ECO:0007669"/>
    <property type="project" value="InterPro"/>
</dbReference>
<evidence type="ECO:0000256" key="9">
    <source>
        <dbReference type="SAM" id="MobiDB-lite"/>
    </source>
</evidence>
<evidence type="ECO:0000256" key="1">
    <source>
        <dbReference type="ARBA" id="ARBA00004123"/>
    </source>
</evidence>
<dbReference type="InterPro" id="IPR052002">
    <property type="entry name" value="Even-skipped_HD"/>
</dbReference>
<dbReference type="InterPro" id="IPR009057">
    <property type="entry name" value="Homeodomain-like_sf"/>
</dbReference>
<evidence type="ECO:0000256" key="4">
    <source>
        <dbReference type="ARBA" id="ARBA00023155"/>
    </source>
</evidence>
<dbReference type="CDD" id="cd00086">
    <property type="entry name" value="homeodomain"/>
    <property type="match status" value="1"/>
</dbReference>
<keyword evidence="5 7" id="KW-0539">Nucleus</keyword>
<dbReference type="InterPro" id="IPR001356">
    <property type="entry name" value="HD"/>
</dbReference>
<evidence type="ECO:0000313" key="11">
    <source>
        <dbReference type="EMBL" id="OAF67026.1"/>
    </source>
</evidence>
<feature type="DNA-binding region" description="Homeobox" evidence="7">
    <location>
        <begin position="9"/>
        <end position="68"/>
    </location>
</feature>
<evidence type="ECO:0000256" key="3">
    <source>
        <dbReference type="ARBA" id="ARBA00023125"/>
    </source>
</evidence>
<dbReference type="Gene3D" id="1.10.10.60">
    <property type="entry name" value="Homeodomain-like"/>
    <property type="match status" value="1"/>
</dbReference>
<accession>A0A177AYH2</accession>
<dbReference type="Pfam" id="PF00046">
    <property type="entry name" value="Homeodomain"/>
    <property type="match status" value="1"/>
</dbReference>
<comment type="caution">
    <text evidence="11">The sequence shown here is derived from an EMBL/GenBank/DDBJ whole genome shotgun (WGS) entry which is preliminary data.</text>
</comment>
<evidence type="ECO:0000256" key="2">
    <source>
        <dbReference type="ARBA" id="ARBA00022473"/>
    </source>
</evidence>
<evidence type="ECO:0000256" key="7">
    <source>
        <dbReference type="PROSITE-ProRule" id="PRU00108"/>
    </source>
</evidence>
<dbReference type="SMART" id="SM00389">
    <property type="entry name" value="HOX"/>
    <property type="match status" value="1"/>
</dbReference>
<keyword evidence="2" id="KW-0217">Developmental protein</keyword>
<keyword evidence="3 7" id="KW-0238">DNA-binding</keyword>
<comment type="subcellular location">
    <subcellularLocation>
        <location evidence="1 7 8">Nucleus</location>
    </subcellularLocation>
</comment>
<reference evidence="11 12" key="1">
    <citation type="submission" date="2016-04" db="EMBL/GenBank/DDBJ databases">
        <title>The genome of Intoshia linei affirms orthonectids as highly simplified spiralians.</title>
        <authorList>
            <person name="Mikhailov K.V."/>
            <person name="Slusarev G.S."/>
            <person name="Nikitin M.A."/>
            <person name="Logacheva M.D."/>
            <person name="Penin A."/>
            <person name="Aleoshin V."/>
            <person name="Panchin Y.V."/>
        </authorList>
    </citation>
    <scope>NUCLEOTIDE SEQUENCE [LARGE SCALE GENOMIC DNA]</scope>
    <source>
        <strain evidence="11">Intl2013</strain>
        <tissue evidence="11">Whole animal</tissue>
    </source>
</reference>
<keyword evidence="12" id="KW-1185">Reference proteome</keyword>
<dbReference type="PANTHER" id="PTHR46294">
    <property type="entry name" value="SEGMENTATION PROTEIN EVEN-SKIPPED"/>
    <property type="match status" value="1"/>
</dbReference>
<evidence type="ECO:0000313" key="12">
    <source>
        <dbReference type="Proteomes" id="UP000078046"/>
    </source>
</evidence>
<gene>
    <name evidence="11" type="ORF">A3Q56_05221</name>
</gene>
<dbReference type="GO" id="GO:0005634">
    <property type="term" value="C:nucleus"/>
    <property type="evidence" value="ECO:0007669"/>
    <property type="project" value="UniProtKB-SubCell"/>
</dbReference>
<dbReference type="PROSITE" id="PS50071">
    <property type="entry name" value="HOMEOBOX_2"/>
    <property type="match status" value="1"/>
</dbReference>
<feature type="region of interest" description="Disordered" evidence="9">
    <location>
        <begin position="151"/>
        <end position="187"/>
    </location>
</feature>
<evidence type="ECO:0000256" key="6">
    <source>
        <dbReference type="ARBA" id="ARBA00038449"/>
    </source>
</evidence>
<feature type="compositionally biased region" description="Basic and acidic residues" evidence="9">
    <location>
        <begin position="151"/>
        <end position="171"/>
    </location>
</feature>
<dbReference type="AlphaFoldDB" id="A0A177AYH2"/>
<proteinExistence type="inferred from homology"/>
<comment type="similarity">
    <text evidence="6">Belongs to the even-skipped homeobox family.</text>
</comment>
<dbReference type="SUPFAM" id="SSF46689">
    <property type="entry name" value="Homeodomain-like"/>
    <property type="match status" value="1"/>
</dbReference>
<dbReference type="PROSITE" id="PS00027">
    <property type="entry name" value="HOMEOBOX_1"/>
    <property type="match status" value="1"/>
</dbReference>